<evidence type="ECO:0000256" key="5">
    <source>
        <dbReference type="ARBA" id="ARBA00022490"/>
    </source>
</evidence>
<dbReference type="FunFam" id="3.30.2010.30:FF:000001">
    <property type="entry name" value="Leukotriene A(4) hydrolase"/>
    <property type="match status" value="1"/>
</dbReference>
<keyword evidence="10 15" id="KW-0862">Zinc</keyword>
<feature type="transmembrane region" description="Helical" evidence="17">
    <location>
        <begin position="5"/>
        <end position="22"/>
    </location>
</feature>
<organism evidence="19 20">
    <name type="scientific">Odynerus spinipes</name>
    <dbReference type="NCBI Taxonomy" id="1348599"/>
    <lineage>
        <taxon>Eukaryota</taxon>
        <taxon>Metazoa</taxon>
        <taxon>Ecdysozoa</taxon>
        <taxon>Arthropoda</taxon>
        <taxon>Hexapoda</taxon>
        <taxon>Insecta</taxon>
        <taxon>Pterygota</taxon>
        <taxon>Neoptera</taxon>
        <taxon>Endopterygota</taxon>
        <taxon>Hymenoptera</taxon>
        <taxon>Apocrita</taxon>
        <taxon>Aculeata</taxon>
        <taxon>Vespoidea</taxon>
        <taxon>Vespidae</taxon>
        <taxon>Eumeninae</taxon>
        <taxon>Odynerus</taxon>
    </lineage>
</organism>
<comment type="cofactor">
    <cofactor evidence="15 16">
        <name>Zn(2+)</name>
        <dbReference type="ChEBI" id="CHEBI:29105"/>
    </cofactor>
    <text evidence="15 16">Binds 1 zinc ion per subunit.</text>
</comment>
<evidence type="ECO:0000313" key="20">
    <source>
        <dbReference type="Proteomes" id="UP001258017"/>
    </source>
</evidence>
<dbReference type="Pfam" id="PF01433">
    <property type="entry name" value="Peptidase_M1"/>
    <property type="match status" value="1"/>
</dbReference>
<feature type="binding site" evidence="15">
    <location>
        <position position="343"/>
    </location>
    <ligand>
        <name>Zn(2+)</name>
        <dbReference type="ChEBI" id="CHEBI:29105"/>
        <note>catalytic</note>
    </ligand>
</feature>
<keyword evidence="17" id="KW-0812">Transmembrane</keyword>
<dbReference type="SUPFAM" id="SSF63737">
    <property type="entry name" value="Leukotriene A4 hydrolase N-terminal domain"/>
    <property type="match status" value="1"/>
</dbReference>
<evidence type="ECO:0000256" key="15">
    <source>
        <dbReference type="PIRSR" id="PIRSR612777-3"/>
    </source>
</evidence>
<keyword evidence="12" id="KW-0449">Lipoprotein</keyword>
<accession>A0AAD9RCJ0</accession>
<dbReference type="FunFam" id="1.25.40.320:FF:000001">
    <property type="entry name" value="Leukotriene A(4) hydrolase"/>
    <property type="match status" value="1"/>
</dbReference>
<dbReference type="AlphaFoldDB" id="A0AAD9RCJ0"/>
<feature type="binding site" evidence="15">
    <location>
        <position position="320"/>
    </location>
    <ligand>
        <name>Zn(2+)</name>
        <dbReference type="ChEBI" id="CHEBI:29105"/>
        <note>catalytic</note>
    </ligand>
</feature>
<dbReference type="Proteomes" id="UP001258017">
    <property type="component" value="Unassembled WGS sequence"/>
</dbReference>
<dbReference type="EMBL" id="JAIFRP010004357">
    <property type="protein sequence ID" value="KAK2577166.1"/>
    <property type="molecule type" value="Genomic_DNA"/>
</dbReference>
<feature type="binding site" evidence="14">
    <location>
        <begin position="291"/>
        <end position="296"/>
    </location>
    <ligand>
        <name>a peptide</name>
        <dbReference type="ChEBI" id="CHEBI:60466"/>
    </ligand>
</feature>
<evidence type="ECO:0000256" key="3">
    <source>
        <dbReference type="ARBA" id="ARBA00004716"/>
    </source>
</evidence>
<comment type="catalytic activity">
    <reaction evidence="16">
        <text>leukotriene A4 + H2O = leukotriene B4</text>
        <dbReference type="Rhea" id="RHEA:22324"/>
        <dbReference type="ChEBI" id="CHEBI:15377"/>
        <dbReference type="ChEBI" id="CHEBI:57461"/>
        <dbReference type="ChEBI" id="CHEBI:57463"/>
        <dbReference type="EC" id="3.3.2.6"/>
    </reaction>
</comment>
<dbReference type="SMART" id="SM01263">
    <property type="entry name" value="Leuk-A4-hydro_C"/>
    <property type="match status" value="1"/>
</dbReference>
<evidence type="ECO:0000256" key="4">
    <source>
        <dbReference type="ARBA" id="ARBA00010136"/>
    </source>
</evidence>
<dbReference type="FunFam" id="1.10.390.10:FF:000003">
    <property type="entry name" value="Leukotriene A(4) hydrolase"/>
    <property type="match status" value="1"/>
</dbReference>
<dbReference type="EC" id="3.3.2.6" evidence="16"/>
<dbReference type="Gene3D" id="3.30.2010.30">
    <property type="match status" value="1"/>
</dbReference>
<dbReference type="GO" id="GO:0098552">
    <property type="term" value="C:side of membrane"/>
    <property type="evidence" value="ECO:0007669"/>
    <property type="project" value="UniProtKB-KW"/>
</dbReference>
<evidence type="ECO:0000313" key="19">
    <source>
        <dbReference type="EMBL" id="KAK2577166.1"/>
    </source>
</evidence>
<feature type="active site" description="Proton donor" evidence="13">
    <location>
        <position position="408"/>
    </location>
</feature>
<evidence type="ECO:0000256" key="10">
    <source>
        <dbReference type="ARBA" id="ARBA00022833"/>
    </source>
</evidence>
<reference evidence="19" key="1">
    <citation type="submission" date="2021-08" db="EMBL/GenBank/DDBJ databases">
        <authorList>
            <person name="Misof B."/>
            <person name="Oliver O."/>
            <person name="Podsiadlowski L."/>
            <person name="Donath A."/>
            <person name="Peters R."/>
            <person name="Mayer C."/>
            <person name="Rust J."/>
            <person name="Gunkel S."/>
            <person name="Lesny P."/>
            <person name="Martin S."/>
            <person name="Oeyen J.P."/>
            <person name="Petersen M."/>
            <person name="Panagiotis P."/>
            <person name="Wilbrandt J."/>
            <person name="Tanja T."/>
        </authorList>
    </citation>
    <scope>NUCLEOTIDE SEQUENCE</scope>
    <source>
        <strain evidence="19">GBR_01_08_01A</strain>
        <tissue evidence="19">Thorax + abdomen</tissue>
    </source>
</reference>
<dbReference type="GO" id="GO:0006508">
    <property type="term" value="P:proteolysis"/>
    <property type="evidence" value="ECO:0007669"/>
    <property type="project" value="UniProtKB-KW"/>
</dbReference>
<dbReference type="Pfam" id="PF09127">
    <property type="entry name" value="Leuk-A4-hydro_C"/>
    <property type="match status" value="1"/>
</dbReference>
<evidence type="ECO:0000256" key="8">
    <source>
        <dbReference type="ARBA" id="ARBA00022723"/>
    </source>
</evidence>
<dbReference type="SUPFAM" id="SSF48371">
    <property type="entry name" value="ARM repeat"/>
    <property type="match status" value="1"/>
</dbReference>
<comment type="pathway">
    <text evidence="3 16">Lipid metabolism; leukotriene B4 biosynthesis.</text>
</comment>
<evidence type="ECO:0000256" key="1">
    <source>
        <dbReference type="ARBA" id="ARBA00004496"/>
    </source>
</evidence>
<keyword evidence="11 16" id="KW-0482">Metalloprotease</keyword>
<keyword evidence="17" id="KW-0472">Membrane</keyword>
<evidence type="ECO:0000256" key="14">
    <source>
        <dbReference type="PIRSR" id="PIRSR612777-2"/>
    </source>
</evidence>
<dbReference type="GO" id="GO:0008270">
    <property type="term" value="F:zinc ion binding"/>
    <property type="evidence" value="ECO:0007669"/>
    <property type="project" value="InterPro"/>
</dbReference>
<keyword evidence="6" id="KW-0325">Glycoprotein</keyword>
<evidence type="ECO:0000256" key="7">
    <source>
        <dbReference type="ARBA" id="ARBA00022670"/>
    </source>
</evidence>
<evidence type="ECO:0000256" key="6">
    <source>
        <dbReference type="ARBA" id="ARBA00022622"/>
    </source>
</evidence>
<comment type="similarity">
    <text evidence="4 16">Belongs to the peptidase M1 family.</text>
</comment>
<name>A0AAD9RCJ0_9HYME</name>
<gene>
    <name evidence="19" type="ORF">KPH14_003323</name>
</gene>
<dbReference type="InterPro" id="IPR034015">
    <property type="entry name" value="M1_LTA4H"/>
</dbReference>
<dbReference type="FunFam" id="2.60.40.1730:FF:000004">
    <property type="entry name" value="Leukotriene A(4) hydrolase"/>
    <property type="match status" value="1"/>
</dbReference>
<feature type="active site" description="Proton acceptor" evidence="13">
    <location>
        <position position="321"/>
    </location>
</feature>
<evidence type="ECO:0000256" key="16">
    <source>
        <dbReference type="RuleBase" id="RU361141"/>
    </source>
</evidence>
<evidence type="ECO:0000256" key="2">
    <source>
        <dbReference type="ARBA" id="ARBA00004609"/>
    </source>
</evidence>
<evidence type="ECO:0000256" key="9">
    <source>
        <dbReference type="ARBA" id="ARBA00022801"/>
    </source>
</evidence>
<protein>
    <recommendedName>
        <fullName evidence="16">Leukotriene A(4) hydrolase</fullName>
        <shortName evidence="16">LTA-4 hydrolase</shortName>
        <ecNumber evidence="16">3.3.2.6</ecNumber>
    </recommendedName>
</protein>
<feature type="binding site" evidence="14">
    <location>
        <begin position="162"/>
        <end position="164"/>
    </location>
    <ligand>
        <name>a peptide</name>
        <dbReference type="ChEBI" id="CHEBI:60466"/>
    </ligand>
</feature>
<dbReference type="InterPro" id="IPR012777">
    <property type="entry name" value="LTA4H"/>
</dbReference>
<dbReference type="InterPro" id="IPR015211">
    <property type="entry name" value="Peptidase_M1_C"/>
</dbReference>
<dbReference type="GO" id="GO:0070006">
    <property type="term" value="F:metalloaminopeptidase activity"/>
    <property type="evidence" value="ECO:0007669"/>
    <property type="project" value="UniProtKB-ARBA"/>
</dbReference>
<dbReference type="InterPro" id="IPR045357">
    <property type="entry name" value="Aminopeptidase_N-like_N"/>
</dbReference>
<dbReference type="Pfam" id="PF17900">
    <property type="entry name" value="Peptidase_M1_N"/>
    <property type="match status" value="1"/>
</dbReference>
<evidence type="ECO:0000256" key="13">
    <source>
        <dbReference type="PIRSR" id="PIRSR612777-1"/>
    </source>
</evidence>
<dbReference type="Gene3D" id="2.60.40.1730">
    <property type="entry name" value="tricorn interacting facor f3 domain"/>
    <property type="match status" value="1"/>
</dbReference>
<dbReference type="InterPro" id="IPR049980">
    <property type="entry name" value="LTA4H_cat"/>
</dbReference>
<dbReference type="InterPro" id="IPR027268">
    <property type="entry name" value="Peptidase_M4/M1_CTD_sf"/>
</dbReference>
<dbReference type="GO" id="GO:0005886">
    <property type="term" value="C:plasma membrane"/>
    <property type="evidence" value="ECO:0007669"/>
    <property type="project" value="UniProtKB-SubCell"/>
</dbReference>
<comment type="caution">
    <text evidence="19">The sequence shown here is derived from an EMBL/GenBank/DDBJ whole genome shotgun (WGS) entry which is preliminary data.</text>
</comment>
<feature type="binding site" evidence="15">
    <location>
        <position position="324"/>
    </location>
    <ligand>
        <name>Zn(2+)</name>
        <dbReference type="ChEBI" id="CHEBI:29105"/>
        <note>catalytic</note>
    </ligand>
</feature>
<feature type="domain" description="Peptidase M1 leukotriene A4 hydrolase/aminopeptidase C-terminal" evidence="18">
    <location>
        <begin position="488"/>
        <end position="633"/>
    </location>
</feature>
<evidence type="ECO:0000259" key="18">
    <source>
        <dbReference type="SMART" id="SM01263"/>
    </source>
</evidence>
<evidence type="ECO:0000256" key="12">
    <source>
        <dbReference type="ARBA" id="ARBA00023288"/>
    </source>
</evidence>
<comment type="subcellular location">
    <subcellularLocation>
        <location evidence="2">Cell membrane</location>
        <topology evidence="2">Lipid-anchor</topology>
        <topology evidence="2">GPI-anchor</topology>
    </subcellularLocation>
    <subcellularLocation>
        <location evidence="1 16">Cytoplasm</location>
    </subcellularLocation>
</comment>
<proteinExistence type="inferred from homology"/>
<keyword evidence="17" id="KW-1133">Transmembrane helix</keyword>
<dbReference type="GO" id="GO:0004463">
    <property type="term" value="F:leukotriene-A4 hydrolase activity"/>
    <property type="evidence" value="ECO:0007669"/>
    <property type="project" value="UniProtKB-EC"/>
</dbReference>
<keyword evidence="16" id="KW-0434">Leukotriene biosynthesis</keyword>
<dbReference type="GO" id="GO:0019370">
    <property type="term" value="P:leukotriene biosynthetic process"/>
    <property type="evidence" value="ECO:0007669"/>
    <property type="project" value="UniProtKB-KW"/>
</dbReference>
<keyword evidence="7 16" id="KW-0645">Protease</keyword>
<dbReference type="GO" id="GO:0043171">
    <property type="term" value="P:peptide catabolic process"/>
    <property type="evidence" value="ECO:0007669"/>
    <property type="project" value="TreeGrafter"/>
</dbReference>
<keyword evidence="9 16" id="KW-0378">Hydrolase</keyword>
<dbReference type="PANTHER" id="PTHR45726">
    <property type="entry name" value="LEUKOTRIENE A-4 HYDROLASE"/>
    <property type="match status" value="1"/>
</dbReference>
<dbReference type="GO" id="GO:0004301">
    <property type="term" value="F:epoxide hydrolase activity"/>
    <property type="evidence" value="ECO:0007669"/>
    <property type="project" value="TreeGrafter"/>
</dbReference>
<dbReference type="GO" id="GO:0005829">
    <property type="term" value="C:cytosol"/>
    <property type="evidence" value="ECO:0007669"/>
    <property type="project" value="TreeGrafter"/>
</dbReference>
<dbReference type="SUPFAM" id="SSF55486">
    <property type="entry name" value="Metalloproteases ('zincins'), catalytic domain"/>
    <property type="match status" value="1"/>
</dbReference>
<dbReference type="InterPro" id="IPR014782">
    <property type="entry name" value="Peptidase_M1_dom"/>
</dbReference>
<dbReference type="PRINTS" id="PR00756">
    <property type="entry name" value="ALADIPTASE"/>
</dbReference>
<keyword evidence="6" id="KW-0336">GPI-anchor</keyword>
<dbReference type="InterPro" id="IPR042097">
    <property type="entry name" value="Aminopeptidase_N-like_N_sf"/>
</dbReference>
<dbReference type="Gene3D" id="1.10.390.10">
    <property type="entry name" value="Neutral Protease Domain 2"/>
    <property type="match status" value="1"/>
</dbReference>
<keyword evidence="8 15" id="KW-0479">Metal-binding</keyword>
<evidence type="ECO:0000256" key="11">
    <source>
        <dbReference type="ARBA" id="ARBA00023049"/>
    </source>
</evidence>
<sequence length="637" mass="72815">MEIYLVTSSIFVCCLIHIYMYYNMALSPADPNSFARPDLAVITHIHLELNVDFNRKVLLGKVILDIEKKGATNEVILDNRGLSILSVINTDSGSPLNYKIEDGTEYGSKFTIELPERIDSTNGNNTRYKFEIHYETTSDATALQWLTPEQTAGGKHPYLFSQCQAIHARSMLPCQDTPSVKFTYSAKISAPQEMTVLMSALLDKVSHTETTKIYEFHQPIPVPSYLIAIAAGVLVSKKIGPRSTVWAEQEYLDRSAYEFAETETMLQIAEDICGPYVWGVYDLLVLPPSFPFGGMENPCLTFVTPTLLAGDRSLANVVAHEISHSWTGNLVTNANFEHFWLNEGFTMFVERKINGRMFGESYREFSALNGLKSLEESIETLGKSNQLTNLIPNLIGIDPDDSFSVVPYEKGHTFLFYLEQLLGGSEVFEPFLRSYLNTFKYKSIVTADWKEYLYKYFSNKTELLDSVDWNAWLYTPGMPPIIPNYDKSLAIVCTELAQKWISWDENTTSPFNKTDLQNLTTLQKITFLAELRASSTTLSLKKLKTMQDIYDLDSIKNSEIRFLWLRLCIKSRWALKVQDALDFATEQGRMKFVRPIFRDLYNWEEMRQIAVDTYLKKKNKMMYVTAHMVAKDLHLNN</sequence>
<keyword evidence="5 16" id="KW-0963">Cytoplasm</keyword>
<dbReference type="InterPro" id="IPR001930">
    <property type="entry name" value="Peptidase_M1"/>
</dbReference>
<evidence type="ECO:0000256" key="17">
    <source>
        <dbReference type="SAM" id="Phobius"/>
    </source>
</evidence>
<feature type="binding site" evidence="14">
    <location>
        <begin position="589"/>
        <end position="591"/>
    </location>
    <ligand>
        <name>a peptide</name>
        <dbReference type="ChEBI" id="CHEBI:60466"/>
    </ligand>
</feature>
<keyword evidence="20" id="KW-1185">Reference proteome</keyword>
<reference evidence="19" key="2">
    <citation type="journal article" date="2023" name="Commun. Biol.">
        <title>Intrasexual cuticular hydrocarbon dimorphism in a wasp sheds light on hydrocarbon biosynthesis genes in Hymenoptera.</title>
        <authorList>
            <person name="Moris V.C."/>
            <person name="Podsiadlowski L."/>
            <person name="Martin S."/>
            <person name="Oeyen J.P."/>
            <person name="Donath A."/>
            <person name="Petersen M."/>
            <person name="Wilbrandt J."/>
            <person name="Misof B."/>
            <person name="Liedtke D."/>
            <person name="Thamm M."/>
            <person name="Scheiner R."/>
            <person name="Schmitt T."/>
            <person name="Niehuis O."/>
        </authorList>
    </citation>
    <scope>NUCLEOTIDE SEQUENCE</scope>
    <source>
        <strain evidence="19">GBR_01_08_01A</strain>
    </source>
</reference>
<dbReference type="CDD" id="cd09599">
    <property type="entry name" value="M1_LTA4H"/>
    <property type="match status" value="1"/>
</dbReference>
<dbReference type="InterPro" id="IPR016024">
    <property type="entry name" value="ARM-type_fold"/>
</dbReference>
<dbReference type="PANTHER" id="PTHR45726:SF3">
    <property type="entry name" value="LEUKOTRIENE A-4 HYDROLASE"/>
    <property type="match status" value="1"/>
</dbReference>
<dbReference type="NCBIfam" id="TIGR02411">
    <property type="entry name" value="leuko_A4_hydro"/>
    <property type="match status" value="1"/>
</dbReference>
<dbReference type="InterPro" id="IPR038502">
    <property type="entry name" value="M1_LTA-4_hydro/amino_C_sf"/>
</dbReference>
<dbReference type="Gene3D" id="1.25.40.320">
    <property type="entry name" value="Peptidase M1, leukotriene A4 hydrolase/aminopeptidase C-terminal domain"/>
    <property type="match status" value="1"/>
</dbReference>